<evidence type="ECO:0000313" key="3">
    <source>
        <dbReference type="EMBL" id="MBR0660901.1"/>
    </source>
</evidence>
<evidence type="ECO:0000256" key="2">
    <source>
        <dbReference type="SAM" id="SignalP"/>
    </source>
</evidence>
<dbReference type="InterPro" id="IPR042100">
    <property type="entry name" value="Bug_dom1"/>
</dbReference>
<dbReference type="PIRSF" id="PIRSF017082">
    <property type="entry name" value="YflP"/>
    <property type="match status" value="1"/>
</dbReference>
<dbReference type="SUPFAM" id="SSF53850">
    <property type="entry name" value="Periplasmic binding protein-like II"/>
    <property type="match status" value="1"/>
</dbReference>
<dbReference type="Gene3D" id="3.40.190.10">
    <property type="entry name" value="Periplasmic binding protein-like II"/>
    <property type="match status" value="1"/>
</dbReference>
<protein>
    <submittedName>
        <fullName evidence="3">Tripartite tricarboxylate transporter substrate binding protein</fullName>
    </submittedName>
</protein>
<reference evidence="3" key="3">
    <citation type="journal article" date="2021" name="Syst. Appl. Microbiol.">
        <title>Roseomonas hellenica sp. nov., isolated from roots of wild-growing Alkanna tinctoria.</title>
        <authorList>
            <person name="Rat A."/>
            <person name="Naranjo H.D."/>
            <person name="Lebbe L."/>
            <person name="Cnockaert M."/>
            <person name="Krigas N."/>
            <person name="Grigoriadou K."/>
            <person name="Maloupa E."/>
            <person name="Willems A."/>
        </authorList>
    </citation>
    <scope>NUCLEOTIDE SEQUENCE</scope>
    <source>
        <strain evidence="3">LMG 31161</strain>
    </source>
</reference>
<dbReference type="Pfam" id="PF03401">
    <property type="entry name" value="TctC"/>
    <property type="match status" value="1"/>
</dbReference>
<organism evidence="3 6">
    <name type="scientific">Neoroseomonas oryzicola</name>
    <dbReference type="NCBI Taxonomy" id="535904"/>
    <lineage>
        <taxon>Bacteria</taxon>
        <taxon>Pseudomonadati</taxon>
        <taxon>Pseudomonadota</taxon>
        <taxon>Alphaproteobacteria</taxon>
        <taxon>Acetobacterales</taxon>
        <taxon>Acetobacteraceae</taxon>
        <taxon>Neoroseomonas</taxon>
    </lineage>
</organism>
<dbReference type="Proteomes" id="UP000746741">
    <property type="component" value="Unassembled WGS sequence"/>
</dbReference>
<dbReference type="EMBL" id="JAAEDK010000040">
    <property type="protein sequence ID" value="MBR0660901.1"/>
    <property type="molecule type" value="Genomic_DNA"/>
</dbReference>
<dbReference type="EMBL" id="JAAVUP010000009">
    <property type="protein sequence ID" value="NKE19304.1"/>
    <property type="molecule type" value="Genomic_DNA"/>
</dbReference>
<dbReference type="PANTHER" id="PTHR42928">
    <property type="entry name" value="TRICARBOXYLATE-BINDING PROTEIN"/>
    <property type="match status" value="1"/>
</dbReference>
<name>A0A9X9WKP1_9PROT</name>
<gene>
    <name evidence="4" type="ORF">GWK15_20285</name>
    <name evidence="3" type="ORF">GXW75_16710</name>
</gene>
<evidence type="ECO:0000256" key="1">
    <source>
        <dbReference type="ARBA" id="ARBA00006987"/>
    </source>
</evidence>
<dbReference type="PANTHER" id="PTHR42928:SF5">
    <property type="entry name" value="BLR1237 PROTEIN"/>
    <property type="match status" value="1"/>
</dbReference>
<keyword evidence="5" id="KW-1185">Reference proteome</keyword>
<comment type="caution">
    <text evidence="3">The sequence shown here is derived from an EMBL/GenBank/DDBJ whole genome shotgun (WGS) entry which is preliminary data.</text>
</comment>
<sequence length="322" mass="33793">MNRRSLFLAAPAIAIAPRARAQEAWPTRPTTIVVPYVPGGPSDILARTLAQHLQARLGQPFVVENRTGANGAVAAQYVARQAPDGATLFVAASGIMTINPLLLARAGYDPIRDFTPLTVAISAPNLLVVNPGLPVTTLPELIAWMRANPDKASYGSSGIGSSEHLGMELFAQRTDTRPTHIPYPGGGAAATDLVSGTLSLALLNMATVVPQVQAGRLRAIAVGGRTRHPLLPEVPTIMEAGLPDFTSGSWHSIVAPRGMAAPLATRIQSEVTTTLRLPEVGQRLAATGFGVEASSATELTTTIESETTRWRDVVRRAGIAAG</sequence>
<feature type="signal peptide" evidence="2">
    <location>
        <begin position="1"/>
        <end position="21"/>
    </location>
</feature>
<evidence type="ECO:0000313" key="6">
    <source>
        <dbReference type="Proteomes" id="UP001138708"/>
    </source>
</evidence>
<dbReference type="InterPro" id="IPR005064">
    <property type="entry name" value="BUG"/>
</dbReference>
<dbReference type="RefSeq" id="WP_168043211.1">
    <property type="nucleotide sequence ID" value="NZ_JAAEDK010000040.1"/>
</dbReference>
<reference evidence="4 5" key="2">
    <citation type="submission" date="2020-02" db="EMBL/GenBank/DDBJ databases">
        <authorList>
            <person name="Sun Q."/>
            <person name="Inoue M."/>
        </authorList>
    </citation>
    <scope>NUCLEOTIDE SEQUENCE [LARGE SCALE GENOMIC DNA]</scope>
    <source>
        <strain evidence="4 5">KCTC 22478</strain>
    </source>
</reference>
<evidence type="ECO:0000313" key="5">
    <source>
        <dbReference type="Proteomes" id="UP000746741"/>
    </source>
</evidence>
<dbReference type="Proteomes" id="UP001138708">
    <property type="component" value="Unassembled WGS sequence"/>
</dbReference>
<keyword evidence="2" id="KW-0732">Signal</keyword>
<dbReference type="AlphaFoldDB" id="A0A9X9WKP1"/>
<comment type="similarity">
    <text evidence="1">Belongs to the UPF0065 (bug) family.</text>
</comment>
<evidence type="ECO:0000313" key="4">
    <source>
        <dbReference type="EMBL" id="NKE19304.1"/>
    </source>
</evidence>
<feature type="chain" id="PRO_5040984308" evidence="2">
    <location>
        <begin position="22"/>
        <end position="322"/>
    </location>
</feature>
<proteinExistence type="inferred from homology"/>
<dbReference type="Gene3D" id="3.40.190.150">
    <property type="entry name" value="Bordetella uptake gene, domain 1"/>
    <property type="match status" value="1"/>
</dbReference>
<dbReference type="CDD" id="cd07012">
    <property type="entry name" value="PBP2_Bug_TTT"/>
    <property type="match status" value="1"/>
</dbReference>
<reference evidence="3" key="1">
    <citation type="submission" date="2020-01" db="EMBL/GenBank/DDBJ databases">
        <authorList>
            <person name="Rat A."/>
        </authorList>
    </citation>
    <scope>NUCLEOTIDE SEQUENCE</scope>
    <source>
        <strain evidence="3">LMG 31161</strain>
    </source>
</reference>
<accession>A0A9X9WKP1</accession>